<organism evidence="4 5">
    <name type="scientific">Silurus asotus</name>
    <name type="common">Amur catfish</name>
    <name type="synonym">Parasilurus asotus</name>
    <dbReference type="NCBI Taxonomy" id="30991"/>
    <lineage>
        <taxon>Eukaryota</taxon>
        <taxon>Metazoa</taxon>
        <taxon>Chordata</taxon>
        <taxon>Craniata</taxon>
        <taxon>Vertebrata</taxon>
        <taxon>Euteleostomi</taxon>
        <taxon>Actinopterygii</taxon>
        <taxon>Neopterygii</taxon>
        <taxon>Teleostei</taxon>
        <taxon>Ostariophysi</taxon>
        <taxon>Siluriformes</taxon>
        <taxon>Siluridae</taxon>
        <taxon>Silurus</taxon>
    </lineage>
</organism>
<dbReference type="Gene3D" id="4.10.60.10">
    <property type="entry name" value="Zinc finger, CCHC-type"/>
    <property type="match status" value="1"/>
</dbReference>
<gene>
    <name evidence="4" type="ORF">C0J50_23156</name>
</gene>
<dbReference type="PROSITE" id="PS50158">
    <property type="entry name" value="ZF_CCHC"/>
    <property type="match status" value="1"/>
</dbReference>
<dbReference type="Pfam" id="PF00536">
    <property type="entry name" value="SAM_1"/>
    <property type="match status" value="1"/>
</dbReference>
<dbReference type="Gene3D" id="1.10.150.50">
    <property type="entry name" value="Transcription Factor, Ets-1"/>
    <property type="match status" value="1"/>
</dbReference>
<feature type="region of interest" description="Disordered" evidence="2">
    <location>
        <begin position="384"/>
        <end position="429"/>
    </location>
</feature>
<comment type="caution">
    <text evidence="4">The sequence shown here is derived from an EMBL/GenBank/DDBJ whole genome shotgun (WGS) entry which is preliminary data.</text>
</comment>
<dbReference type="Pfam" id="PF00098">
    <property type="entry name" value="zf-CCHC"/>
    <property type="match status" value="1"/>
</dbReference>
<dbReference type="GO" id="GO:0003676">
    <property type="term" value="F:nucleic acid binding"/>
    <property type="evidence" value="ECO:0007669"/>
    <property type="project" value="InterPro"/>
</dbReference>
<dbReference type="InterPro" id="IPR036875">
    <property type="entry name" value="Znf_CCHC_sf"/>
</dbReference>
<accession>A0AAD5AJ21</accession>
<proteinExistence type="predicted"/>
<dbReference type="InterPro" id="IPR001878">
    <property type="entry name" value="Znf_CCHC"/>
</dbReference>
<keyword evidence="1" id="KW-0862">Zinc</keyword>
<dbReference type="InterPro" id="IPR042344">
    <property type="entry name" value="ZCCHC14"/>
</dbReference>
<sequence length="911" mass="97702">MVENRCCLKREGVYRWFSGLSSAQRAEFLCGLLDLCVPVELRFVGSCLEDLARKDYHSLRDAEIKANNPSDLALLANVMDEVVRSKLLVSLALLGSDNRAAASVFFRTLTHVDAIIHDYGLHLSDDRTGEQFLLLFTMAANHPAFSFHQKQVLREQLTQIQEILQSNVSDAPQGGNPGSPAISTSMSSYVSPAHFTCCTKNMSREGTSGPVEDGLGSEVMSPAPSCQELPVKMHAGKPVKGRVERIELKGVTHKGDSLTEYTLEVMWSDTTLSIINKTSQEVMELVSQLSQLFSDECLEKFLPQPGVDPHELDLRCLSSLPAHVLRHERVRLFCLGSSPQPSSNTNVSCVLQYRGASRSVCGVASVQPVVNLLAPVPQPSPAHLPPPPILPLHSSLAVPAAGEPTSPPQQTSQHQQQHQPHTPGPEQNGILDWLRKLRLHKYYPVFKQLTMEEFLALTEEDLNKYDLTQGAKKKLKTQLELQKEKLEKRYTISQFPVSCGGVARVTPSTYNSPLTHTHTSSSSNTELRVQVEAGSLSSLRDSSSSSGYSSSPSSPMTPLKETHRRGEVDCVEKERVCFLLSTASSGPNRPTAQVLPVQNDPSVCLSHSSVTLPSIPLLPPGRGLGSTPRKPRPPLLCTAMGVETPPPGHQEAESCVAQTATTTGLHHISPSTLHFQVSSAPSHARLAQYVNPAPSSSSTSSFSSSTSSFSKPAFSPVGAVPMAAVSGNNYSANSASIVAPPTSGPIASGTACYGSAQSNGTTACVCSSCGCSGKCGSFYFPHPFSGTSLFTFGPLLHFSPLLTGSGSASPFTYPVVAPPLYNSTLSHDSQQNLVLPPMQGFLGGGANMYQTYGMMGNGGAGQKKTGNVSCYNCGLNGHRAHDCKQPPMDSAQQGMFRLKYSPQSDSQDSGD</sequence>
<dbReference type="Pfam" id="PF26034">
    <property type="entry name" value="PHAT_SMAUG"/>
    <property type="match status" value="1"/>
</dbReference>
<evidence type="ECO:0000259" key="3">
    <source>
        <dbReference type="PROSITE" id="PS50158"/>
    </source>
</evidence>
<dbReference type="InterPro" id="IPR057327">
    <property type="entry name" value="Vts1_dom"/>
</dbReference>
<feature type="compositionally biased region" description="Low complexity" evidence="2">
    <location>
        <begin position="534"/>
        <end position="554"/>
    </location>
</feature>
<dbReference type="EMBL" id="MU551706">
    <property type="protein sequence ID" value="KAI5617211.1"/>
    <property type="molecule type" value="Genomic_DNA"/>
</dbReference>
<dbReference type="GO" id="GO:0008270">
    <property type="term" value="F:zinc ion binding"/>
    <property type="evidence" value="ECO:0007669"/>
    <property type="project" value="UniProtKB-KW"/>
</dbReference>
<name>A0AAD5AJ21_SILAS</name>
<keyword evidence="1" id="KW-0863">Zinc-finger</keyword>
<evidence type="ECO:0000313" key="5">
    <source>
        <dbReference type="Proteomes" id="UP001205998"/>
    </source>
</evidence>
<feature type="compositionally biased region" description="Low complexity" evidence="2">
    <location>
        <begin position="391"/>
        <end position="427"/>
    </location>
</feature>
<dbReference type="Pfam" id="PF25479">
    <property type="entry name" value="Vts1"/>
    <property type="match status" value="1"/>
</dbReference>
<dbReference type="PANTHER" id="PTHR16195">
    <property type="entry name" value="ZINC FINGER CCHC DOMAIN CONTAINING PROTEIN"/>
    <property type="match status" value="1"/>
</dbReference>
<dbReference type="InterPro" id="IPR036871">
    <property type="entry name" value="PX_dom_sf"/>
</dbReference>
<evidence type="ECO:0000256" key="1">
    <source>
        <dbReference type="PROSITE-ProRule" id="PRU00047"/>
    </source>
</evidence>
<evidence type="ECO:0000256" key="2">
    <source>
        <dbReference type="SAM" id="MobiDB-lite"/>
    </source>
</evidence>
<dbReference type="AlphaFoldDB" id="A0AAD5AJ21"/>
<dbReference type="InterPro" id="IPR058599">
    <property type="entry name" value="PHAT_Smg/ZCCHC2-like"/>
</dbReference>
<dbReference type="SUPFAM" id="SSF64268">
    <property type="entry name" value="PX domain"/>
    <property type="match status" value="1"/>
</dbReference>
<feature type="domain" description="CCHC-type" evidence="3">
    <location>
        <begin position="870"/>
        <end position="885"/>
    </location>
</feature>
<dbReference type="SUPFAM" id="SSF47769">
    <property type="entry name" value="SAM/Pointed domain"/>
    <property type="match status" value="1"/>
</dbReference>
<reference evidence="4" key="1">
    <citation type="submission" date="2018-07" db="EMBL/GenBank/DDBJ databases">
        <title>Comparative genomics of catfishes provides insights into carnivory and benthic adaptation.</title>
        <authorList>
            <person name="Zhang Y."/>
            <person name="Wang D."/>
            <person name="Peng Z."/>
            <person name="Zheng S."/>
            <person name="Shao F."/>
            <person name="Tao W."/>
        </authorList>
    </citation>
    <scope>NUCLEOTIDE SEQUENCE</scope>
    <source>
        <strain evidence="4">Chongqing</strain>
    </source>
</reference>
<dbReference type="SUPFAM" id="SSF57756">
    <property type="entry name" value="Retrovirus zinc finger-like domains"/>
    <property type="match status" value="1"/>
</dbReference>
<dbReference type="PANTHER" id="PTHR16195:SF16">
    <property type="entry name" value="ZINC FINGER CCHC DOMAIN-CONTAINING PROTEIN 14"/>
    <property type="match status" value="1"/>
</dbReference>
<protein>
    <submittedName>
        <fullName evidence="4">Zinc finger CCHC domain-containing protein 14</fullName>
    </submittedName>
</protein>
<dbReference type="InterPro" id="IPR013761">
    <property type="entry name" value="SAM/pointed_sf"/>
</dbReference>
<keyword evidence="5" id="KW-1185">Reference proteome</keyword>
<feature type="region of interest" description="Disordered" evidence="2">
    <location>
        <begin position="533"/>
        <end position="566"/>
    </location>
</feature>
<dbReference type="InterPro" id="IPR001660">
    <property type="entry name" value="SAM"/>
</dbReference>
<dbReference type="GO" id="GO:0035091">
    <property type="term" value="F:phosphatidylinositol binding"/>
    <property type="evidence" value="ECO:0007669"/>
    <property type="project" value="InterPro"/>
</dbReference>
<evidence type="ECO:0000313" key="4">
    <source>
        <dbReference type="EMBL" id="KAI5617211.1"/>
    </source>
</evidence>
<dbReference type="SMART" id="SM00343">
    <property type="entry name" value="ZnF_C2HC"/>
    <property type="match status" value="1"/>
</dbReference>
<keyword evidence="1" id="KW-0479">Metal-binding</keyword>
<dbReference type="Proteomes" id="UP001205998">
    <property type="component" value="Unassembled WGS sequence"/>
</dbReference>